<dbReference type="SUPFAM" id="SSF52743">
    <property type="entry name" value="Subtilisin-like"/>
    <property type="match status" value="1"/>
</dbReference>
<evidence type="ECO:0000256" key="6">
    <source>
        <dbReference type="ARBA" id="ARBA00022801"/>
    </source>
</evidence>
<dbReference type="Proteomes" id="UP001185012">
    <property type="component" value="Unassembled WGS sequence"/>
</dbReference>
<proteinExistence type="inferred from homology"/>
<feature type="domain" description="PA" evidence="11">
    <location>
        <begin position="401"/>
        <end position="477"/>
    </location>
</feature>
<evidence type="ECO:0000256" key="2">
    <source>
        <dbReference type="ARBA" id="ARBA00022512"/>
    </source>
</evidence>
<keyword evidence="2" id="KW-0134">Cell wall</keyword>
<feature type="active site" description="Charge relay system" evidence="8">
    <location>
        <position position="178"/>
    </location>
</feature>
<dbReference type="PANTHER" id="PTHR43806">
    <property type="entry name" value="PEPTIDASE S8"/>
    <property type="match status" value="1"/>
</dbReference>
<dbReference type="SUPFAM" id="SSF52025">
    <property type="entry name" value="PA domain"/>
    <property type="match status" value="1"/>
</dbReference>
<keyword evidence="7 8" id="KW-0720">Serine protease</keyword>
<dbReference type="InterPro" id="IPR003137">
    <property type="entry name" value="PA_domain"/>
</dbReference>
<dbReference type="InterPro" id="IPR015500">
    <property type="entry name" value="Peptidase_S8_subtilisin-rel"/>
</dbReference>
<keyword evidence="5" id="KW-0732">Signal</keyword>
<dbReference type="InterPro" id="IPR000209">
    <property type="entry name" value="Peptidase_S8/S53_dom"/>
</dbReference>
<dbReference type="PROSITE" id="PS51892">
    <property type="entry name" value="SUBTILASE"/>
    <property type="match status" value="1"/>
</dbReference>
<dbReference type="GO" id="GO:0008233">
    <property type="term" value="F:peptidase activity"/>
    <property type="evidence" value="ECO:0007669"/>
    <property type="project" value="UniProtKB-KW"/>
</dbReference>
<feature type="domain" description="Peptidase S8/S53" evidence="10">
    <location>
        <begin position="169"/>
        <end position="584"/>
    </location>
</feature>
<dbReference type="Gene3D" id="3.40.50.200">
    <property type="entry name" value="Peptidase S8/S53 domain"/>
    <property type="match status" value="1"/>
</dbReference>
<sequence length="706" mass="74715">MKRWRSLLIVMLVAVTVTGLTMPVNAWYNPDDASVRSASEETYYFVQLEDEPVASYTGGVRGYARTKAAGGDQLDVQSSNVRFYQNYLEGKRKDYKNWLKQRASKAEVVTEYSLTFNGLAVKAEGVSPEVLRQGPGVKKVVKSIDYFPEMNASHEIINNRPLWNMGYDGAGTKVAVIDSGIDHSHPFLTDESLEMPEGFPRGDTRFTSNKVIVAKTFHQNPAATPEDLDGHGTHVAGTIAGIKGYKDPSGMAETPLSGVAPKAYVGNYNVFPCEDCSAKSIFIAKAVEEAVRDGMDVANMSLGGTAHMGKDLLDEVVNAATEAGMTVAVAAGNEGPGQMTIGSPGTADKVITVGAVSNSHFFGTSIQVTVDGEERSLLTGSSSPGGQLTEKTEGALQVVTDGDGKACSGISADLSGKIAVIKRGDCTFTQKAAAAQSRGAVGVILINNGAGDPTAMFVEESVTIPMVMVSMEDGEWIQQGQSASAVLEPAPVREYSSENHSLIAGFSSRGPTVNHTLKPDVAAVGVNVYSSVPGGGLASYNGTSMATPHVAGAAALLKQARPEWTPQDIKAALIGTGKNPRSANLPLEVGGGIIQVADALNTPAMAAPASLSFGLVPNRGKNREATWKVTLTNTSDQQRIFRFHTDDRSHVDVNVSSIHLERGESGTFTVTASGNGKGSGKDYQGYIRIGTDDGQQIRIPYHYRVK</sequence>
<evidence type="ECO:0000313" key="13">
    <source>
        <dbReference type="Proteomes" id="UP001185012"/>
    </source>
</evidence>
<dbReference type="PRINTS" id="PR00723">
    <property type="entry name" value="SUBTILISIN"/>
</dbReference>
<organism evidence="12 13">
    <name type="scientific">Desmospora profundinema</name>
    <dbReference type="NCBI Taxonomy" id="1571184"/>
    <lineage>
        <taxon>Bacteria</taxon>
        <taxon>Bacillati</taxon>
        <taxon>Bacillota</taxon>
        <taxon>Bacilli</taxon>
        <taxon>Bacillales</taxon>
        <taxon>Thermoactinomycetaceae</taxon>
        <taxon>Desmospora</taxon>
    </lineage>
</organism>
<name>A0ABU1IK70_9BACL</name>
<reference evidence="12 13" key="1">
    <citation type="submission" date="2023-07" db="EMBL/GenBank/DDBJ databases">
        <title>Genomic Encyclopedia of Type Strains, Phase IV (KMG-IV): sequencing the most valuable type-strain genomes for metagenomic binning, comparative biology and taxonomic classification.</title>
        <authorList>
            <person name="Goeker M."/>
        </authorList>
    </citation>
    <scope>NUCLEOTIDE SEQUENCE [LARGE SCALE GENOMIC DNA]</scope>
    <source>
        <strain evidence="12 13">DSM 45903</strain>
    </source>
</reference>
<dbReference type="GO" id="GO:0006508">
    <property type="term" value="P:proteolysis"/>
    <property type="evidence" value="ECO:0007669"/>
    <property type="project" value="UniProtKB-KW"/>
</dbReference>
<dbReference type="Pfam" id="PF02225">
    <property type="entry name" value="PA"/>
    <property type="match status" value="1"/>
</dbReference>
<dbReference type="PROSITE" id="PS00138">
    <property type="entry name" value="SUBTILASE_SER"/>
    <property type="match status" value="1"/>
</dbReference>
<dbReference type="PROSITE" id="PS00137">
    <property type="entry name" value="SUBTILASE_HIS"/>
    <property type="match status" value="1"/>
</dbReference>
<dbReference type="RefSeq" id="WP_309863430.1">
    <property type="nucleotide sequence ID" value="NZ_JAVDQG010000002.1"/>
</dbReference>
<evidence type="ECO:0000256" key="8">
    <source>
        <dbReference type="PROSITE-ProRule" id="PRU01240"/>
    </source>
</evidence>
<evidence type="ECO:0000259" key="10">
    <source>
        <dbReference type="Pfam" id="PF00082"/>
    </source>
</evidence>
<dbReference type="PANTHER" id="PTHR43806:SF65">
    <property type="entry name" value="SERINE PROTEASE APRX"/>
    <property type="match status" value="1"/>
</dbReference>
<dbReference type="PROSITE" id="PS00136">
    <property type="entry name" value="SUBTILASE_ASP"/>
    <property type="match status" value="1"/>
</dbReference>
<dbReference type="CDD" id="cd07474">
    <property type="entry name" value="Peptidases_S8_subtilisin_Vpr-like"/>
    <property type="match status" value="1"/>
</dbReference>
<evidence type="ECO:0000256" key="4">
    <source>
        <dbReference type="ARBA" id="ARBA00022670"/>
    </source>
</evidence>
<evidence type="ECO:0000313" key="12">
    <source>
        <dbReference type="EMBL" id="MDR6225158.1"/>
    </source>
</evidence>
<dbReference type="Gene3D" id="3.50.30.30">
    <property type="match status" value="1"/>
</dbReference>
<evidence type="ECO:0000256" key="9">
    <source>
        <dbReference type="RuleBase" id="RU003355"/>
    </source>
</evidence>
<evidence type="ECO:0000256" key="5">
    <source>
        <dbReference type="ARBA" id="ARBA00022729"/>
    </source>
</evidence>
<evidence type="ECO:0000256" key="7">
    <source>
        <dbReference type="ARBA" id="ARBA00022825"/>
    </source>
</evidence>
<gene>
    <name evidence="12" type="ORF">JOE21_001149</name>
</gene>
<feature type="active site" description="Charge relay system" evidence="8">
    <location>
        <position position="231"/>
    </location>
</feature>
<feature type="active site" description="Charge relay system" evidence="8">
    <location>
        <position position="544"/>
    </location>
</feature>
<dbReference type="InterPro" id="IPR050131">
    <property type="entry name" value="Peptidase_S8_subtilisin-like"/>
</dbReference>
<dbReference type="EMBL" id="JAVDQG010000002">
    <property type="protein sequence ID" value="MDR6225158.1"/>
    <property type="molecule type" value="Genomic_DNA"/>
</dbReference>
<keyword evidence="4 8" id="KW-0645">Protease</keyword>
<dbReference type="InterPro" id="IPR022398">
    <property type="entry name" value="Peptidase_S8_His-AS"/>
</dbReference>
<evidence type="ECO:0000256" key="3">
    <source>
        <dbReference type="ARBA" id="ARBA00022525"/>
    </source>
</evidence>
<keyword evidence="3" id="KW-0964">Secreted</keyword>
<comment type="similarity">
    <text evidence="1 8 9">Belongs to the peptidase S8 family.</text>
</comment>
<dbReference type="InterPro" id="IPR023828">
    <property type="entry name" value="Peptidase_S8_Ser-AS"/>
</dbReference>
<dbReference type="InterPro" id="IPR013783">
    <property type="entry name" value="Ig-like_fold"/>
</dbReference>
<dbReference type="InterPro" id="IPR046450">
    <property type="entry name" value="PA_dom_sf"/>
</dbReference>
<dbReference type="Pfam" id="PF00082">
    <property type="entry name" value="Peptidase_S8"/>
    <property type="match status" value="1"/>
</dbReference>
<keyword evidence="6 8" id="KW-0378">Hydrolase</keyword>
<evidence type="ECO:0000256" key="1">
    <source>
        <dbReference type="ARBA" id="ARBA00011073"/>
    </source>
</evidence>
<comment type="caution">
    <text evidence="12">The sequence shown here is derived from an EMBL/GenBank/DDBJ whole genome shotgun (WGS) entry which is preliminary data.</text>
</comment>
<evidence type="ECO:0000259" key="11">
    <source>
        <dbReference type="Pfam" id="PF02225"/>
    </source>
</evidence>
<protein>
    <submittedName>
        <fullName evidence="12">Minor extracellular serine protease Vpr</fullName>
        <ecNumber evidence="12">3.4.21.-</ecNumber>
    </submittedName>
</protein>
<dbReference type="InterPro" id="IPR034213">
    <property type="entry name" value="S8_Vpr-like"/>
</dbReference>
<dbReference type="InterPro" id="IPR036852">
    <property type="entry name" value="Peptidase_S8/S53_dom_sf"/>
</dbReference>
<dbReference type="EC" id="3.4.21.-" evidence="12"/>
<dbReference type="Gene3D" id="2.60.40.10">
    <property type="entry name" value="Immunoglobulins"/>
    <property type="match status" value="1"/>
</dbReference>
<accession>A0ABU1IK70</accession>
<dbReference type="InterPro" id="IPR023827">
    <property type="entry name" value="Peptidase_S8_Asp-AS"/>
</dbReference>
<keyword evidence="13" id="KW-1185">Reference proteome</keyword>